<feature type="transmembrane region" description="Helical" evidence="1">
    <location>
        <begin position="7"/>
        <end position="28"/>
    </location>
</feature>
<dbReference type="EMBL" id="PYOU01000013">
    <property type="protein sequence ID" value="PSX07461.1"/>
    <property type="molecule type" value="Genomic_DNA"/>
</dbReference>
<keyword evidence="3" id="KW-1185">Reference proteome</keyword>
<evidence type="ECO:0000313" key="2">
    <source>
        <dbReference type="EMBL" id="PSX07461.1"/>
    </source>
</evidence>
<evidence type="ECO:0000313" key="3">
    <source>
        <dbReference type="Proteomes" id="UP000240989"/>
    </source>
</evidence>
<accession>A0ABX5H2D2</accession>
<dbReference type="Proteomes" id="UP000240989">
    <property type="component" value="Unassembled WGS sequence"/>
</dbReference>
<dbReference type="RefSeq" id="WP_107187955.1">
    <property type="nucleotide sequence ID" value="NZ_PYOU01000013.1"/>
</dbReference>
<gene>
    <name evidence="2" type="ORF">C0W27_15690</name>
</gene>
<feature type="transmembrane region" description="Helical" evidence="1">
    <location>
        <begin position="34"/>
        <end position="57"/>
    </location>
</feature>
<feature type="transmembrane region" description="Helical" evidence="1">
    <location>
        <begin position="215"/>
        <end position="241"/>
    </location>
</feature>
<organism evidence="2 3">
    <name type="scientific">Photobacterium angustum</name>
    <dbReference type="NCBI Taxonomy" id="661"/>
    <lineage>
        <taxon>Bacteria</taxon>
        <taxon>Pseudomonadati</taxon>
        <taxon>Pseudomonadota</taxon>
        <taxon>Gammaproteobacteria</taxon>
        <taxon>Vibrionales</taxon>
        <taxon>Vibrionaceae</taxon>
        <taxon>Photobacterium</taxon>
    </lineage>
</organism>
<proteinExistence type="predicted"/>
<keyword evidence="1" id="KW-0472">Membrane</keyword>
<keyword evidence="1" id="KW-1133">Transmembrane helix</keyword>
<feature type="transmembrane region" description="Helical" evidence="1">
    <location>
        <begin position="107"/>
        <end position="125"/>
    </location>
</feature>
<feature type="transmembrane region" description="Helical" evidence="1">
    <location>
        <begin position="266"/>
        <end position="285"/>
    </location>
</feature>
<feature type="transmembrane region" description="Helical" evidence="1">
    <location>
        <begin position="314"/>
        <end position="332"/>
    </location>
</feature>
<feature type="transmembrane region" description="Helical" evidence="1">
    <location>
        <begin position="78"/>
        <end position="101"/>
    </location>
</feature>
<feature type="transmembrane region" description="Helical" evidence="1">
    <location>
        <begin position="179"/>
        <end position="203"/>
    </location>
</feature>
<feature type="transmembrane region" description="Helical" evidence="1">
    <location>
        <begin position="292"/>
        <end position="308"/>
    </location>
</feature>
<reference evidence="2 3" key="1">
    <citation type="submission" date="2018-01" db="EMBL/GenBank/DDBJ databases">
        <title>Whole genome sequencing of Histamine producing bacteria.</title>
        <authorList>
            <person name="Butler K."/>
        </authorList>
    </citation>
    <scope>NUCLEOTIDE SEQUENCE [LARGE SCALE GENOMIC DNA]</scope>
    <source>
        <strain evidence="2 3">A6-1</strain>
    </source>
</reference>
<feature type="transmembrane region" description="Helical" evidence="1">
    <location>
        <begin position="344"/>
        <end position="365"/>
    </location>
</feature>
<comment type="caution">
    <text evidence="2">The sequence shown here is derived from an EMBL/GenBank/DDBJ whole genome shotgun (WGS) entry which is preliminary data.</text>
</comment>
<evidence type="ECO:0008006" key="4">
    <source>
        <dbReference type="Google" id="ProtNLM"/>
    </source>
</evidence>
<keyword evidence="1" id="KW-0812">Transmembrane</keyword>
<name>A0ABX5H2D2_PHOAN</name>
<sequence>MKLKKSLVIITLSFLISPLLLLPISLIYIYNNKFFGYIGLSIFLSILAFTYVPYEGYDLVRHYSVYNGYVNNNTLETVYGYISYNPASSFLYGFIYLIYNLGLKKEFLPAIAVFISTFCFLLMLYRRAKSYSGKTRILFVILFVIVFPLLTEASGIRFFLAISIYILYSYFLIIEKRNFYYLIPLFLIIHPVTGVFLIPIFLYKYTIKISRKLMLLSFVLLFSGGAFYIVDISSIAITYILNKTGLFSLGYLDSKSIFDGLTVNQSYSLILQITPFFIVVLFLVLKRKWLDKEAYSFISLFIFIILIFSGVPQFFIRSTFVVNLVFFFYIISFYKEMINGKVKCIIFSCLLVSMFLSSLAIMNTFKASYYPSWKNIYLPTPYLLSITDVNEYIK</sequence>
<feature type="transmembrane region" description="Helical" evidence="1">
    <location>
        <begin position="137"/>
        <end position="167"/>
    </location>
</feature>
<evidence type="ECO:0000256" key="1">
    <source>
        <dbReference type="SAM" id="Phobius"/>
    </source>
</evidence>
<protein>
    <recommendedName>
        <fullName evidence="4">EpsG family protein</fullName>
    </recommendedName>
</protein>